<sequence length="105" mass="11214">MYLDAPPPFRLELQRAPGLAVSSCAFERVNTAMTIAARGKGGGAESAADNSFSCGFLPEDATFTNGSGFINLSEILDTLLQMGEFIFLLDVPGLFQKPFSTSDSR</sequence>
<comment type="caution">
    <text evidence="1">The sequence shown here is derived from an EMBL/GenBank/DDBJ whole genome shotgun (WGS) entry which is preliminary data.</text>
</comment>
<dbReference type="EMBL" id="MJFZ01000222">
    <property type="protein sequence ID" value="RAW33874.1"/>
    <property type="molecule type" value="Genomic_DNA"/>
</dbReference>
<reference evidence="1 2" key="1">
    <citation type="submission" date="2018-01" db="EMBL/GenBank/DDBJ databases">
        <title>Draft genome of the strawberry crown rot pathogen Phytophthora cactorum.</title>
        <authorList>
            <person name="Armitage A.D."/>
            <person name="Lysoe E."/>
            <person name="Nellist C.F."/>
            <person name="Harrison R.J."/>
            <person name="Brurberg M.B."/>
        </authorList>
    </citation>
    <scope>NUCLEOTIDE SEQUENCE [LARGE SCALE GENOMIC DNA]</scope>
    <source>
        <strain evidence="1 2">10300</strain>
    </source>
</reference>
<dbReference type="Proteomes" id="UP000251314">
    <property type="component" value="Unassembled WGS sequence"/>
</dbReference>
<gene>
    <name evidence="1" type="ORF">PC110_g9816</name>
</gene>
<proteinExistence type="predicted"/>
<dbReference type="AlphaFoldDB" id="A0A329SAL7"/>
<evidence type="ECO:0000313" key="2">
    <source>
        <dbReference type="Proteomes" id="UP000251314"/>
    </source>
</evidence>
<name>A0A329SAL7_9STRA</name>
<protein>
    <submittedName>
        <fullName evidence="1">Uncharacterized protein</fullName>
    </submittedName>
</protein>
<evidence type="ECO:0000313" key="1">
    <source>
        <dbReference type="EMBL" id="RAW33874.1"/>
    </source>
</evidence>
<organism evidence="1 2">
    <name type="scientific">Phytophthora cactorum</name>
    <dbReference type="NCBI Taxonomy" id="29920"/>
    <lineage>
        <taxon>Eukaryota</taxon>
        <taxon>Sar</taxon>
        <taxon>Stramenopiles</taxon>
        <taxon>Oomycota</taxon>
        <taxon>Peronosporomycetes</taxon>
        <taxon>Peronosporales</taxon>
        <taxon>Peronosporaceae</taxon>
        <taxon>Phytophthora</taxon>
    </lineage>
</organism>
<dbReference type="VEuPathDB" id="FungiDB:PC110_g9816"/>
<accession>A0A329SAL7</accession>
<keyword evidence="2" id="KW-1185">Reference proteome</keyword>